<feature type="repeat" description="ANK" evidence="3">
    <location>
        <begin position="123"/>
        <end position="148"/>
    </location>
</feature>
<dbReference type="Proteomes" id="UP000016801">
    <property type="component" value="Unassembled WGS sequence"/>
</dbReference>
<accession>M1W9H7</accession>
<gene>
    <name evidence="5" type="ORF">CPUR_00611</name>
</gene>
<feature type="domain" description="F-box" evidence="4">
    <location>
        <begin position="25"/>
        <end position="65"/>
    </location>
</feature>
<dbReference type="InterPro" id="IPR001810">
    <property type="entry name" value="F-box_dom"/>
</dbReference>
<proteinExistence type="predicted"/>
<dbReference type="EMBL" id="CAGA01000003">
    <property type="protein sequence ID" value="CCE27139.1"/>
    <property type="molecule type" value="Genomic_DNA"/>
</dbReference>
<dbReference type="AlphaFoldDB" id="M1W9H7"/>
<dbReference type="Pfam" id="PF00023">
    <property type="entry name" value="Ank"/>
    <property type="match status" value="1"/>
</dbReference>
<dbReference type="Gene3D" id="1.25.40.20">
    <property type="entry name" value="Ankyrin repeat-containing domain"/>
    <property type="match status" value="2"/>
</dbReference>
<dbReference type="PROSITE" id="PS50297">
    <property type="entry name" value="ANK_REP_REGION"/>
    <property type="match status" value="2"/>
</dbReference>
<dbReference type="InterPro" id="IPR036770">
    <property type="entry name" value="Ankyrin_rpt-contain_sf"/>
</dbReference>
<dbReference type="PANTHER" id="PTHR24123:SF33">
    <property type="entry name" value="PROTEIN HOS4"/>
    <property type="match status" value="1"/>
</dbReference>
<organism evidence="5 6">
    <name type="scientific">Claviceps purpurea (strain 20.1)</name>
    <name type="common">Ergot fungus</name>
    <name type="synonym">Sphacelia segetum</name>
    <dbReference type="NCBI Taxonomy" id="1111077"/>
    <lineage>
        <taxon>Eukaryota</taxon>
        <taxon>Fungi</taxon>
        <taxon>Dikarya</taxon>
        <taxon>Ascomycota</taxon>
        <taxon>Pezizomycotina</taxon>
        <taxon>Sordariomycetes</taxon>
        <taxon>Hypocreomycetidae</taxon>
        <taxon>Hypocreales</taxon>
        <taxon>Clavicipitaceae</taxon>
        <taxon>Claviceps</taxon>
    </lineage>
</organism>
<dbReference type="OrthoDB" id="194358at2759"/>
<dbReference type="InterPro" id="IPR002110">
    <property type="entry name" value="Ankyrin_rpt"/>
</dbReference>
<evidence type="ECO:0000313" key="5">
    <source>
        <dbReference type="EMBL" id="CCE27139.1"/>
    </source>
</evidence>
<dbReference type="HOGENOM" id="CLU_014359_0_0_1"/>
<dbReference type="PhylomeDB" id="M1W9H7"/>
<reference evidence="5 6" key="1">
    <citation type="journal article" date="2013" name="PLoS Genet.">
        <title>Plant-symbiotic fungi as chemical engineers: Multi-genome analysis of the Clavicipitaceae reveals dynamics of alkaloid loci.</title>
        <authorList>
            <person name="Schardl C.L."/>
            <person name="Young C.A."/>
            <person name="Hesse U."/>
            <person name="Amyotte S.G."/>
            <person name="Andreeva K."/>
            <person name="Calie P.J."/>
            <person name="Fleetwood D.J."/>
            <person name="Haws D.C."/>
            <person name="Moore N."/>
            <person name="Oeser B."/>
            <person name="Panaccione D.G."/>
            <person name="Schweri K.K."/>
            <person name="Voisey C.R."/>
            <person name="Farman M.L."/>
            <person name="Jaromczyk J.W."/>
            <person name="Roe B.A."/>
            <person name="O'Sullivan D.M."/>
            <person name="Scott B."/>
            <person name="Tudzynski P."/>
            <person name="An Z."/>
            <person name="Arnaoudova E.G."/>
            <person name="Bullock C.T."/>
            <person name="Charlton N.D."/>
            <person name="Chen L."/>
            <person name="Cox M."/>
            <person name="Dinkins R.D."/>
            <person name="Florea S."/>
            <person name="Glenn A.E."/>
            <person name="Gordon A."/>
            <person name="Gueldener U."/>
            <person name="Harris D.R."/>
            <person name="Hollin W."/>
            <person name="Jaromczyk J."/>
            <person name="Johnson R.D."/>
            <person name="Khan A.K."/>
            <person name="Leistner E."/>
            <person name="Leuchtmann A."/>
            <person name="Li C."/>
            <person name="Liu J."/>
            <person name="Liu J."/>
            <person name="Liu M."/>
            <person name="Mace W."/>
            <person name="Machado C."/>
            <person name="Nagabhyru P."/>
            <person name="Pan J."/>
            <person name="Schmid J."/>
            <person name="Sugawara K."/>
            <person name="Steiner U."/>
            <person name="Takach J.E."/>
            <person name="Tanaka E."/>
            <person name="Webb J.S."/>
            <person name="Wilson E.V."/>
            <person name="Wiseman J.L."/>
            <person name="Yoshida R."/>
            <person name="Zeng Z."/>
        </authorList>
    </citation>
    <scope>NUCLEOTIDE SEQUENCE [LARGE SCALE GENOMIC DNA]</scope>
    <source>
        <strain evidence="5 6">20.1</strain>
    </source>
</reference>
<dbReference type="VEuPathDB" id="FungiDB:CPUR_00611"/>
<dbReference type="SUPFAM" id="SSF81383">
    <property type="entry name" value="F-box domain"/>
    <property type="match status" value="1"/>
</dbReference>
<keyword evidence="1" id="KW-0677">Repeat</keyword>
<dbReference type="InterPro" id="IPR051165">
    <property type="entry name" value="Multifunctional_ANK_Repeat"/>
</dbReference>
<dbReference type="SMART" id="SM00248">
    <property type="entry name" value="ANK"/>
    <property type="match status" value="5"/>
</dbReference>
<comment type="caution">
    <text evidence="5">The sequence shown here is derived from an EMBL/GenBank/DDBJ whole genome shotgun (WGS) entry which is preliminary data.</text>
</comment>
<name>M1W9H7_CLAP2</name>
<protein>
    <recommendedName>
        <fullName evidence="4">F-box domain-containing protein</fullName>
    </recommendedName>
</protein>
<dbReference type="eggNOG" id="ENOG502RP98">
    <property type="taxonomic scope" value="Eukaryota"/>
</dbReference>
<dbReference type="PROSITE" id="PS50088">
    <property type="entry name" value="ANK_REPEAT"/>
    <property type="match status" value="2"/>
</dbReference>
<dbReference type="STRING" id="1111077.M1W9H7"/>
<feature type="repeat" description="ANK" evidence="3">
    <location>
        <begin position="259"/>
        <end position="291"/>
    </location>
</feature>
<dbReference type="Gene3D" id="1.20.1280.50">
    <property type="match status" value="1"/>
</dbReference>
<keyword evidence="6" id="KW-1185">Reference proteome</keyword>
<evidence type="ECO:0000313" key="6">
    <source>
        <dbReference type="Proteomes" id="UP000016801"/>
    </source>
</evidence>
<keyword evidence="2 3" id="KW-0040">ANK repeat</keyword>
<evidence type="ECO:0000256" key="3">
    <source>
        <dbReference type="PROSITE-ProRule" id="PRU00023"/>
    </source>
</evidence>
<dbReference type="SUPFAM" id="SSF48403">
    <property type="entry name" value="Ankyrin repeat"/>
    <property type="match status" value="1"/>
</dbReference>
<evidence type="ECO:0000256" key="2">
    <source>
        <dbReference type="ARBA" id="ARBA00023043"/>
    </source>
</evidence>
<sequence length="514" mass="57800">MDSVAREAWLMAWKRQLRKSRCPIVDLPPETKSHILSYLPLSSVSHLSQSCRVWHQSALPELYTRDAKECDSFAMKWMAAHAVDERTTETALNALKISARFGGQVNAFNSDFSQQCEDWMLDESSTALHHAVSVGNLRVAEKLLDMGARHDISCLGARWVWEGYIRRLNHFENVFRADCIFGQWLPIFLAFMQDDSAMARLLIDRGAGHEAMIANSCTGSTTHISILHFAAVDTTEAIFQWRFLFERFREYKNERCTEENDTPLHIALKCGCIQGMQAAVETGADMEARNTSLLTPLAAVVRQLGIVYTEDGTIQNHMRCLREFVKLGASVNPDGDSVLADSIEHYWANPAMWPDMMLIINFFVDQGADPNGTSLTGSHVASQLVRAICEAKPSERKVLKNLLSNLVARGLDLTTQSSGWDSTLNTVIQQPDAQPAWLFKLLCSKGATIHNDDVGAFFLRWCQIPRLWAGNQYDVRQHAEQISPAVARDAYKIAFSYNTSTLYDLLRRIPLAPL</sequence>
<evidence type="ECO:0000256" key="1">
    <source>
        <dbReference type="ARBA" id="ARBA00022737"/>
    </source>
</evidence>
<dbReference type="PANTHER" id="PTHR24123">
    <property type="entry name" value="ANKYRIN REPEAT-CONTAINING"/>
    <property type="match status" value="1"/>
</dbReference>
<dbReference type="InterPro" id="IPR036047">
    <property type="entry name" value="F-box-like_dom_sf"/>
</dbReference>
<evidence type="ECO:0000259" key="4">
    <source>
        <dbReference type="Pfam" id="PF12937"/>
    </source>
</evidence>
<dbReference type="Pfam" id="PF12937">
    <property type="entry name" value="F-box-like"/>
    <property type="match status" value="1"/>
</dbReference>